<comment type="caution">
    <text evidence="1">The sequence shown here is derived from an EMBL/GenBank/DDBJ whole genome shotgun (WGS) entry which is preliminary data.</text>
</comment>
<feature type="non-terminal residue" evidence="1">
    <location>
        <position position="1"/>
    </location>
</feature>
<dbReference type="OrthoDB" id="10668729at2759"/>
<organism evidence="1 2">
    <name type="scientific">Nosema granulosis</name>
    <dbReference type="NCBI Taxonomy" id="83296"/>
    <lineage>
        <taxon>Eukaryota</taxon>
        <taxon>Fungi</taxon>
        <taxon>Fungi incertae sedis</taxon>
        <taxon>Microsporidia</taxon>
        <taxon>Nosematidae</taxon>
        <taxon>Nosema</taxon>
    </lineage>
</organism>
<accession>A0A9P6L0C2</accession>
<evidence type="ECO:0000313" key="1">
    <source>
        <dbReference type="EMBL" id="KAF9764558.1"/>
    </source>
</evidence>
<evidence type="ECO:0000313" key="2">
    <source>
        <dbReference type="Proteomes" id="UP000740883"/>
    </source>
</evidence>
<keyword evidence="2" id="KW-1185">Reference proteome</keyword>
<dbReference type="Proteomes" id="UP000740883">
    <property type="component" value="Unassembled WGS sequence"/>
</dbReference>
<dbReference type="EMBL" id="SBJO01000016">
    <property type="protein sequence ID" value="KAF9764558.1"/>
    <property type="molecule type" value="Genomic_DNA"/>
</dbReference>
<sequence length="165" mass="19975">KEINKELEIKCFSPVISSILNSTEMCFENQNDFYILRSISVASVVGSNLRRNEMENKKTEKLKEWLLRNPSHFTTSLIKIYINREKEDFLKRKKSPYFLNYMERFLTVVPFFHDERDKLTDKIMQIYKKALKPVDVEMECDYLKIRNKKYLERKPICSIKEWMLE</sequence>
<reference evidence="1 2" key="1">
    <citation type="journal article" date="2020" name="Genome Biol. Evol.">
        <title>Comparative genomics of strictly vertically transmitted, feminizing microsporidia endosymbionts of amphipod crustaceans.</title>
        <authorList>
            <person name="Cormier A."/>
            <person name="Chebbi M.A."/>
            <person name="Giraud I."/>
            <person name="Wattier R."/>
            <person name="Teixeira M."/>
            <person name="Gilbert C."/>
            <person name="Rigaud T."/>
            <person name="Cordaux R."/>
        </authorList>
    </citation>
    <scope>NUCLEOTIDE SEQUENCE [LARGE SCALE GENOMIC DNA]</scope>
    <source>
        <strain evidence="1 2">Ou3-Ou53</strain>
    </source>
</reference>
<proteinExistence type="predicted"/>
<protein>
    <submittedName>
        <fullName evidence="1">Uncharacterized protein</fullName>
    </submittedName>
</protein>
<dbReference type="AlphaFoldDB" id="A0A9P6L0C2"/>
<name>A0A9P6L0C2_9MICR</name>
<gene>
    <name evidence="1" type="ORF">NGRA_0453</name>
</gene>